<organism evidence="1 2">
    <name type="scientific">Sorangium cellulosum</name>
    <name type="common">Polyangium cellulosum</name>
    <dbReference type="NCBI Taxonomy" id="56"/>
    <lineage>
        <taxon>Bacteria</taxon>
        <taxon>Pseudomonadati</taxon>
        <taxon>Myxococcota</taxon>
        <taxon>Polyangia</taxon>
        <taxon>Polyangiales</taxon>
        <taxon>Polyangiaceae</taxon>
        <taxon>Sorangium</taxon>
    </lineage>
</organism>
<gene>
    <name evidence="1" type="ORF">BE17_27320</name>
</gene>
<dbReference type="EMBL" id="JEMB01003536">
    <property type="protein sequence ID" value="KYF71248.1"/>
    <property type="molecule type" value="Genomic_DNA"/>
</dbReference>
<evidence type="ECO:0008006" key="3">
    <source>
        <dbReference type="Google" id="ProtNLM"/>
    </source>
</evidence>
<protein>
    <recommendedName>
        <fullName evidence="3">Cell surface protein</fullName>
    </recommendedName>
</protein>
<proteinExistence type="predicted"/>
<dbReference type="PANTHER" id="PTHR35580">
    <property type="entry name" value="CELL SURFACE GLYCOPROTEIN (S-LAYER PROTEIN)-LIKE PROTEIN"/>
    <property type="match status" value="1"/>
</dbReference>
<accession>A0A150QUJ8</accession>
<evidence type="ECO:0000313" key="1">
    <source>
        <dbReference type="EMBL" id="KYF71248.1"/>
    </source>
</evidence>
<dbReference type="InterPro" id="IPR052918">
    <property type="entry name" value="Motility_Chemotaxis_Reg"/>
</dbReference>
<name>A0A150QUJ8_SORCE</name>
<dbReference type="Proteomes" id="UP000075635">
    <property type="component" value="Unassembled WGS sequence"/>
</dbReference>
<dbReference type="PANTHER" id="PTHR35580:SF1">
    <property type="entry name" value="PHYTASE-LIKE DOMAIN-CONTAINING PROTEIN"/>
    <property type="match status" value="1"/>
</dbReference>
<evidence type="ECO:0000313" key="2">
    <source>
        <dbReference type="Proteomes" id="UP000075635"/>
    </source>
</evidence>
<dbReference type="AlphaFoldDB" id="A0A150QUJ8"/>
<comment type="caution">
    <text evidence="1">The sequence shown here is derived from an EMBL/GenBank/DDBJ whole genome shotgun (WGS) entry which is preliminary data.</text>
</comment>
<reference evidence="1 2" key="1">
    <citation type="submission" date="2014-02" db="EMBL/GenBank/DDBJ databases">
        <title>The small core and large imbalanced accessory genome model reveals a collaborative survival strategy of Sorangium cellulosum strains in nature.</title>
        <authorList>
            <person name="Han K."/>
            <person name="Peng R."/>
            <person name="Blom J."/>
            <person name="Li Y.-Z."/>
        </authorList>
    </citation>
    <scope>NUCLEOTIDE SEQUENCE [LARGE SCALE GENOMIC DNA]</scope>
    <source>
        <strain evidence="1 2">So0011-07</strain>
    </source>
</reference>
<sequence length="452" mass="45991">MCSEAGGAIVTPSGAWGATVGFDVGDLASLDDAVTAVFTDTLDDGRYRFSVAKWSEGGMRDSGYGLSANNVWGSHLAVGKDFTYVAGEAQGAVDLPGGVLGCRVGPPLLGTSNTLGFVAALDASGRCAWAWGLDSDHGITARDLAATSEAVIFAVDFDSTGKSTTFGPCKLDDLPMNSTLVAAVYPEDGACKWKHILGPRESVTVKALAADSRPGSRLTAVVGDYDARSGEVSFGGATPFASQGRDVFVARFVSSDGARQEVTTLSAKGDQYVPTHGAALLPGGDVVIAGMYRETLGFGDGCPGLPDAGDTENFFIARVSESGVVWSRGFGDATADQTATAVAVDDAGSIYVAGHFEGAIALGSAGTLVAERRAGFLMRLDSRGNLVSAARFQGNGAVALRAVAAGRAPGAPLYVAGEVTGALDLGLDEPLGSGDDGARGSHGFIVRLSGVR</sequence>